<dbReference type="PANTHER" id="PTHR34968">
    <property type="entry name" value="AUGMIN SUBUNIT 5"/>
    <property type="match status" value="1"/>
</dbReference>
<dbReference type="Pfam" id="PF14817">
    <property type="entry name" value="HAUS5"/>
    <property type="match status" value="1"/>
</dbReference>
<dbReference type="AlphaFoldDB" id="A0A7J7NEW5"/>
<evidence type="ECO:0000313" key="1">
    <source>
        <dbReference type="EMBL" id="KAF6165613.1"/>
    </source>
</evidence>
<name>A0A7J7NEW5_9MAGN</name>
<dbReference type="GO" id="GO:0070652">
    <property type="term" value="C:HAUS complex"/>
    <property type="evidence" value="ECO:0007669"/>
    <property type="project" value="InterPro"/>
</dbReference>
<protein>
    <submittedName>
        <fullName evidence="1">Uncharacterized protein</fullName>
    </submittedName>
</protein>
<gene>
    <name evidence="1" type="ORF">GIB67_021883</name>
</gene>
<dbReference type="OrthoDB" id="1746293at2759"/>
<dbReference type="PANTHER" id="PTHR34968:SF1">
    <property type="entry name" value="AUGMIN SUBUNIT 5"/>
    <property type="match status" value="1"/>
</dbReference>
<dbReference type="InterPro" id="IPR029131">
    <property type="entry name" value="HAUS5"/>
</dbReference>
<dbReference type="GO" id="GO:0051225">
    <property type="term" value="P:spindle assembly"/>
    <property type="evidence" value="ECO:0007669"/>
    <property type="project" value="InterPro"/>
</dbReference>
<organism evidence="1 2">
    <name type="scientific">Kingdonia uniflora</name>
    <dbReference type="NCBI Taxonomy" id="39325"/>
    <lineage>
        <taxon>Eukaryota</taxon>
        <taxon>Viridiplantae</taxon>
        <taxon>Streptophyta</taxon>
        <taxon>Embryophyta</taxon>
        <taxon>Tracheophyta</taxon>
        <taxon>Spermatophyta</taxon>
        <taxon>Magnoliopsida</taxon>
        <taxon>Ranunculales</taxon>
        <taxon>Circaeasteraceae</taxon>
        <taxon>Kingdonia</taxon>
    </lineage>
</organism>
<comment type="caution">
    <text evidence="1">The sequence shown here is derived from an EMBL/GenBank/DDBJ whole genome shotgun (WGS) entry which is preliminary data.</text>
</comment>
<dbReference type="GO" id="GO:0005876">
    <property type="term" value="C:spindle microtubule"/>
    <property type="evidence" value="ECO:0007669"/>
    <property type="project" value="InterPro"/>
</dbReference>
<sequence>MFSRVRNPANLPLAAQECASSTVIPACKVVTDLSNNAKDLKEKEVSAFYRSPDNSLYMLLSTSQVSIEAVNKSLCLLEYMGTNGSTGTEALGSAERNVALFTARAGARDPSAVPSICRVSTAFQLHAVK</sequence>
<keyword evidence="2" id="KW-1185">Reference proteome</keyword>
<proteinExistence type="predicted"/>
<dbReference type="Proteomes" id="UP000541444">
    <property type="component" value="Unassembled WGS sequence"/>
</dbReference>
<reference evidence="1 2" key="1">
    <citation type="journal article" date="2020" name="IScience">
        <title>Genome Sequencing of the Endangered Kingdonia uniflora (Circaeasteraceae, Ranunculales) Reveals Potential Mechanisms of Evolutionary Specialization.</title>
        <authorList>
            <person name="Sun Y."/>
            <person name="Deng T."/>
            <person name="Zhang A."/>
            <person name="Moore M.J."/>
            <person name="Landis J.B."/>
            <person name="Lin N."/>
            <person name="Zhang H."/>
            <person name="Zhang X."/>
            <person name="Huang J."/>
            <person name="Zhang X."/>
            <person name="Sun H."/>
            <person name="Wang H."/>
        </authorList>
    </citation>
    <scope>NUCLEOTIDE SEQUENCE [LARGE SCALE GENOMIC DNA]</scope>
    <source>
        <strain evidence="1">TB1705</strain>
        <tissue evidence="1">Leaf</tissue>
    </source>
</reference>
<dbReference type="InterPro" id="IPR044706">
    <property type="entry name" value="AUG5_plant"/>
</dbReference>
<dbReference type="EMBL" id="JACGCM010000838">
    <property type="protein sequence ID" value="KAF6165613.1"/>
    <property type="molecule type" value="Genomic_DNA"/>
</dbReference>
<accession>A0A7J7NEW5</accession>
<evidence type="ECO:0000313" key="2">
    <source>
        <dbReference type="Proteomes" id="UP000541444"/>
    </source>
</evidence>